<accession>A0A1H0GIQ7</accession>
<dbReference type="OrthoDB" id="8456606at2"/>
<dbReference type="EMBL" id="FNIT01000003">
    <property type="protein sequence ID" value="SDO06865.1"/>
    <property type="molecule type" value="Genomic_DNA"/>
</dbReference>
<dbReference type="STRING" id="1166073.SAMN05192530_103148"/>
<feature type="compositionally biased region" description="Low complexity" evidence="1">
    <location>
        <begin position="436"/>
        <end position="461"/>
    </location>
</feature>
<feature type="compositionally biased region" description="Pro residues" evidence="1">
    <location>
        <begin position="332"/>
        <end position="342"/>
    </location>
</feature>
<evidence type="ECO:0000256" key="1">
    <source>
        <dbReference type="SAM" id="MobiDB-lite"/>
    </source>
</evidence>
<keyword evidence="3" id="KW-0969">Cilium</keyword>
<dbReference type="Proteomes" id="UP000198793">
    <property type="component" value="Unassembled WGS sequence"/>
</dbReference>
<evidence type="ECO:0000313" key="3">
    <source>
        <dbReference type="EMBL" id="SDO06865.1"/>
    </source>
</evidence>
<feature type="compositionally biased region" description="Low complexity" evidence="1">
    <location>
        <begin position="224"/>
        <end position="243"/>
    </location>
</feature>
<keyword evidence="2" id="KW-1133">Transmembrane helix</keyword>
<feature type="region of interest" description="Disordered" evidence="1">
    <location>
        <begin position="101"/>
        <end position="461"/>
    </location>
</feature>
<feature type="transmembrane region" description="Helical" evidence="2">
    <location>
        <begin position="12"/>
        <end position="37"/>
    </location>
</feature>
<gene>
    <name evidence="3" type="ORF">SAMN05192530_103148</name>
</gene>
<keyword evidence="3" id="KW-0966">Cell projection</keyword>
<keyword evidence="2" id="KW-0812">Transmembrane</keyword>
<keyword evidence="3" id="KW-0282">Flagellum</keyword>
<sequence length="483" mass="50668">MREWLAGLVGDSLAPVVSVVVSTAIVILLALVIIGLAKRVFAGTGGMGGRSRAPRLAILDVSPVDPKRKLVLVRRDDTEHLLLIGGQNDLVVESGIQRVRTRRVDGPSAVRTEPEVAPEPRAPLPQRRTPPQETLVEPPVPASREVQVPARRPVANPVRDASTEPADLSITPAATRALSQETASDRTGERPLPARAPSEDRGSPPPEASAPALPAFLGVMASRPQPVVRPQTAPTPAAPSARSGSEGQRGMTQPSDNPPPPASAAPIAQPRSMATPTLPPAVVIPPRPSEPEASATPEPFRLEDEALLPHRAAPQPVRSPYQDTSPTQTSDPIPPIVPPMRSSPPVRADDDDVHTPKDASDDAPAAGERQPLSVRSFATTIQARRATPLAPPAAPASPTITAEPMIERAPVRPDAGPAQARTPAVPTDTTPNSSTPGSDDAPTGPAPATAEPASKAPAARTLTLEEEMERLLHDFTLDVSDRR</sequence>
<protein>
    <submittedName>
        <fullName evidence="3">Flagellar biosynthesis protein, FliO</fullName>
    </submittedName>
</protein>
<organism evidence="3 4">
    <name type="scientific">Aureimonas jatrophae</name>
    <dbReference type="NCBI Taxonomy" id="1166073"/>
    <lineage>
        <taxon>Bacteria</taxon>
        <taxon>Pseudomonadati</taxon>
        <taxon>Pseudomonadota</taxon>
        <taxon>Alphaproteobacteria</taxon>
        <taxon>Hyphomicrobiales</taxon>
        <taxon>Aurantimonadaceae</taxon>
        <taxon>Aureimonas</taxon>
    </lineage>
</organism>
<dbReference type="AlphaFoldDB" id="A0A1H0GIQ7"/>
<reference evidence="3 4" key="1">
    <citation type="submission" date="2016-10" db="EMBL/GenBank/DDBJ databases">
        <authorList>
            <person name="de Groot N.N."/>
        </authorList>
    </citation>
    <scope>NUCLEOTIDE SEQUENCE [LARGE SCALE GENOMIC DNA]</scope>
    <source>
        <strain evidence="4">L7-484,KACC 16230,DSM 25025</strain>
    </source>
</reference>
<feature type="compositionally biased region" description="Pro residues" evidence="1">
    <location>
        <begin position="277"/>
        <end position="288"/>
    </location>
</feature>
<keyword evidence="2" id="KW-0472">Membrane</keyword>
<evidence type="ECO:0000313" key="4">
    <source>
        <dbReference type="Proteomes" id="UP000198793"/>
    </source>
</evidence>
<name>A0A1H0GIQ7_9HYPH</name>
<proteinExistence type="predicted"/>
<feature type="compositionally biased region" description="Polar residues" evidence="1">
    <location>
        <begin position="321"/>
        <end position="331"/>
    </location>
</feature>
<keyword evidence="4" id="KW-1185">Reference proteome</keyword>
<evidence type="ECO:0000256" key="2">
    <source>
        <dbReference type="SAM" id="Phobius"/>
    </source>
</evidence>